<dbReference type="Gene3D" id="3.90.1580.10">
    <property type="entry name" value="paralog of FGE (formylglycine-generating enzyme)"/>
    <property type="match status" value="1"/>
</dbReference>
<evidence type="ECO:0000313" key="9">
    <source>
        <dbReference type="EMBL" id="EQM62687.1"/>
    </source>
</evidence>
<keyword evidence="3" id="KW-0547">Nucleotide-binding</keyword>
<dbReference type="InterPro" id="IPR000719">
    <property type="entry name" value="Prot_kinase_dom"/>
</dbReference>
<dbReference type="PANTHER" id="PTHR23150">
    <property type="entry name" value="SULFATASE MODIFYING FACTOR 1, 2"/>
    <property type="match status" value="1"/>
</dbReference>
<protein>
    <recommendedName>
        <fullName evidence="1">non-specific serine/threonine protein kinase</fullName>
        <ecNumber evidence="1">2.7.11.1</ecNumber>
    </recommendedName>
</protein>
<dbReference type="SUPFAM" id="SSF56112">
    <property type="entry name" value="Protein kinase-like (PK-like)"/>
    <property type="match status" value="1"/>
</dbReference>
<dbReference type="InterPro" id="IPR016187">
    <property type="entry name" value="CTDL_fold"/>
</dbReference>
<dbReference type="Gene3D" id="3.30.200.20">
    <property type="entry name" value="Phosphorylase Kinase, domain 1"/>
    <property type="match status" value="1"/>
</dbReference>
<evidence type="ECO:0000256" key="4">
    <source>
        <dbReference type="ARBA" id="ARBA00022777"/>
    </source>
</evidence>
<dbReference type="PANTHER" id="PTHR23150:SF19">
    <property type="entry name" value="FORMYLGLYCINE-GENERATING ENZYME"/>
    <property type="match status" value="1"/>
</dbReference>
<sequence>MVSIEELKDEFFGDYRIVTYLGKTLWSQDLLAEHRFIKKRYILKVVRDELASLDGFMSVFHETIVKLAKVQHFGLLNFENVSQFEGRYFLVTQEKELPILSLSQYLGSKNLGELEIVNILGQLANVLDFAHSHDLVHGGLDLESIYIDVSGDMPRISLPELGFAHFLRNYLTKINLNDGDKDNLLSKIQYLNMFEPPEGGEATASRDIYAFGVVAYILLMGIFPKGIFPMPSQTLPDYHYDWDHLLLSCLSYSPESRANTLSSLIVKKTLGEQFNNVKAKCSREELRVIVEETLPQEDQPIPQAIIRQGEEFASPDSSRLEFVLVEAKSIDEAMNTSIDGPKEIVEKEDGYSEALQSLLVREPVVSRYIEEEKQEANRQPLSTEMVFIEGGSFIRGGQEGQRDEQPDHEILLPSFFLDIHPVTNEQFVRYLESIGSEQDKHYNELIRLRDSRIQRRSGKLVIEPGYAKHPVVGVTWYGATSYAAWIGKRLPTEAEWEVAASGGKARLRYPCGEEIDKSLANFFSSDTTPVMSYPANSLGLYDMAGNVYEWCQDWYGYDFYEISAQEPDVPQGPPQGVYRVLRGGCWKSLKEDLRCAHRHRNNPGAVNSTYGFRCAKGVD</sequence>
<dbReference type="InterPro" id="IPR011009">
    <property type="entry name" value="Kinase-like_dom_sf"/>
</dbReference>
<dbReference type="Pfam" id="PF03781">
    <property type="entry name" value="FGE-sulfatase"/>
    <property type="match status" value="1"/>
</dbReference>
<evidence type="ECO:0000259" key="8">
    <source>
        <dbReference type="PROSITE" id="PS50011"/>
    </source>
</evidence>
<comment type="catalytic activity">
    <reaction evidence="6">
        <text>L-threonyl-[protein] + ATP = O-phospho-L-threonyl-[protein] + ADP + H(+)</text>
        <dbReference type="Rhea" id="RHEA:46608"/>
        <dbReference type="Rhea" id="RHEA-COMP:11060"/>
        <dbReference type="Rhea" id="RHEA-COMP:11605"/>
        <dbReference type="ChEBI" id="CHEBI:15378"/>
        <dbReference type="ChEBI" id="CHEBI:30013"/>
        <dbReference type="ChEBI" id="CHEBI:30616"/>
        <dbReference type="ChEBI" id="CHEBI:61977"/>
        <dbReference type="ChEBI" id="CHEBI:456216"/>
        <dbReference type="EC" id="2.7.11.1"/>
    </reaction>
</comment>
<keyword evidence="5" id="KW-0067">ATP-binding</keyword>
<reference evidence="9 10" key="1">
    <citation type="submission" date="2013-07" db="EMBL/GenBank/DDBJ databases">
        <title>Isolation of a new Chlamydia species from the feral Sacred Ibis (Threskiornis aethiopicus): Chlamydia ibidis.</title>
        <authorList>
            <person name="Vorimore F."/>
            <person name="Hsia R.-C."/>
            <person name="Huot-Creasy H."/>
            <person name="Bastian S."/>
            <person name="Deruyter L."/>
            <person name="Passet A."/>
            <person name="Sachse K."/>
            <person name="Bavoil P."/>
            <person name="Myers G."/>
            <person name="Laroucau K."/>
        </authorList>
    </citation>
    <scope>NUCLEOTIDE SEQUENCE [LARGE SCALE GENOMIC DNA]</scope>
    <source>
        <strain evidence="9 10">10-1398/6</strain>
    </source>
</reference>
<evidence type="ECO:0000256" key="6">
    <source>
        <dbReference type="ARBA" id="ARBA00047899"/>
    </source>
</evidence>
<evidence type="ECO:0000256" key="7">
    <source>
        <dbReference type="ARBA" id="ARBA00048679"/>
    </source>
</evidence>
<keyword evidence="10" id="KW-1185">Reference proteome</keyword>
<dbReference type="GO" id="GO:0004674">
    <property type="term" value="F:protein serine/threonine kinase activity"/>
    <property type="evidence" value="ECO:0007669"/>
    <property type="project" value="UniProtKB-EC"/>
</dbReference>
<name>A0ABN0MZ96_9CHLA</name>
<evidence type="ECO:0000256" key="2">
    <source>
        <dbReference type="ARBA" id="ARBA00022679"/>
    </source>
</evidence>
<dbReference type="SUPFAM" id="SSF56436">
    <property type="entry name" value="C-type lectin-like"/>
    <property type="match status" value="1"/>
</dbReference>
<dbReference type="InterPro" id="IPR005532">
    <property type="entry name" value="SUMF_dom"/>
</dbReference>
<accession>A0ABN0MZ96</accession>
<feature type="domain" description="Protein kinase" evidence="8">
    <location>
        <begin position="15"/>
        <end position="270"/>
    </location>
</feature>
<keyword evidence="4 9" id="KW-0418">Kinase</keyword>
<dbReference type="InterPro" id="IPR051043">
    <property type="entry name" value="Sulfatase_Mod_Factor_Kinase"/>
</dbReference>
<evidence type="ECO:0000256" key="3">
    <source>
        <dbReference type="ARBA" id="ARBA00022741"/>
    </source>
</evidence>
<evidence type="ECO:0000313" key="10">
    <source>
        <dbReference type="Proteomes" id="UP000016064"/>
    </source>
</evidence>
<evidence type="ECO:0000256" key="1">
    <source>
        <dbReference type="ARBA" id="ARBA00012513"/>
    </source>
</evidence>
<comment type="caution">
    <text evidence="9">The sequence shown here is derived from an EMBL/GenBank/DDBJ whole genome shotgun (WGS) entry which is preliminary data.</text>
</comment>
<dbReference type="EC" id="2.7.11.1" evidence="1"/>
<dbReference type="Gene3D" id="1.10.510.10">
    <property type="entry name" value="Transferase(Phosphotransferase) domain 1"/>
    <property type="match status" value="1"/>
</dbReference>
<gene>
    <name evidence="9" type="primary">pkn1</name>
    <name evidence="9" type="ORF">H359_0675</name>
</gene>
<proteinExistence type="predicted"/>
<dbReference type="RefSeq" id="WP_020370227.1">
    <property type="nucleotide sequence ID" value="NZ_APJW01000002.1"/>
</dbReference>
<dbReference type="EMBL" id="APJW01000002">
    <property type="protein sequence ID" value="EQM62687.1"/>
    <property type="molecule type" value="Genomic_DNA"/>
</dbReference>
<dbReference type="SMART" id="SM00220">
    <property type="entry name" value="S_TKc"/>
    <property type="match status" value="1"/>
</dbReference>
<dbReference type="InterPro" id="IPR042095">
    <property type="entry name" value="SUMF_sf"/>
</dbReference>
<organism evidence="9 10">
    <name type="scientific">Chlamydia ibidis 10-1398/6</name>
    <dbReference type="NCBI Taxonomy" id="1046581"/>
    <lineage>
        <taxon>Bacteria</taxon>
        <taxon>Pseudomonadati</taxon>
        <taxon>Chlamydiota</taxon>
        <taxon>Chlamydiia</taxon>
        <taxon>Chlamydiales</taxon>
        <taxon>Chlamydiaceae</taxon>
        <taxon>Chlamydia/Chlamydophila group</taxon>
        <taxon>Chlamydia</taxon>
    </lineage>
</organism>
<keyword evidence="2 9" id="KW-0808">Transferase</keyword>
<comment type="catalytic activity">
    <reaction evidence="7">
        <text>L-seryl-[protein] + ATP = O-phospho-L-seryl-[protein] + ADP + H(+)</text>
        <dbReference type="Rhea" id="RHEA:17989"/>
        <dbReference type="Rhea" id="RHEA-COMP:9863"/>
        <dbReference type="Rhea" id="RHEA-COMP:11604"/>
        <dbReference type="ChEBI" id="CHEBI:15378"/>
        <dbReference type="ChEBI" id="CHEBI:29999"/>
        <dbReference type="ChEBI" id="CHEBI:30616"/>
        <dbReference type="ChEBI" id="CHEBI:83421"/>
        <dbReference type="ChEBI" id="CHEBI:456216"/>
        <dbReference type="EC" id="2.7.11.1"/>
    </reaction>
</comment>
<dbReference type="Proteomes" id="UP000016064">
    <property type="component" value="Unassembled WGS sequence"/>
</dbReference>
<evidence type="ECO:0000256" key="5">
    <source>
        <dbReference type="ARBA" id="ARBA00022840"/>
    </source>
</evidence>
<dbReference type="PROSITE" id="PS50011">
    <property type="entry name" value="PROTEIN_KINASE_DOM"/>
    <property type="match status" value="1"/>
</dbReference>